<evidence type="ECO:0000313" key="1">
    <source>
        <dbReference type="EMBL" id="GIX68999.1"/>
    </source>
</evidence>
<dbReference type="EMBL" id="BPLR01002013">
    <property type="protein sequence ID" value="GIX68999.1"/>
    <property type="molecule type" value="Genomic_DNA"/>
</dbReference>
<accession>A0AAV4MDU7</accession>
<reference evidence="1 2" key="1">
    <citation type="submission" date="2021-06" db="EMBL/GenBank/DDBJ databases">
        <title>Caerostris extrusa draft genome.</title>
        <authorList>
            <person name="Kono N."/>
            <person name="Arakawa K."/>
        </authorList>
    </citation>
    <scope>NUCLEOTIDE SEQUENCE [LARGE SCALE GENOMIC DNA]</scope>
</reference>
<comment type="caution">
    <text evidence="1">The sequence shown here is derived from an EMBL/GenBank/DDBJ whole genome shotgun (WGS) entry which is preliminary data.</text>
</comment>
<proteinExistence type="predicted"/>
<protein>
    <submittedName>
        <fullName evidence="1">Uncharacterized protein</fullName>
    </submittedName>
</protein>
<gene>
    <name evidence="1" type="ORF">CEXT_508891</name>
</gene>
<dbReference type="Proteomes" id="UP001054945">
    <property type="component" value="Unassembled WGS sequence"/>
</dbReference>
<organism evidence="1 2">
    <name type="scientific">Caerostris extrusa</name>
    <name type="common">Bark spider</name>
    <name type="synonym">Caerostris bankana</name>
    <dbReference type="NCBI Taxonomy" id="172846"/>
    <lineage>
        <taxon>Eukaryota</taxon>
        <taxon>Metazoa</taxon>
        <taxon>Ecdysozoa</taxon>
        <taxon>Arthropoda</taxon>
        <taxon>Chelicerata</taxon>
        <taxon>Arachnida</taxon>
        <taxon>Araneae</taxon>
        <taxon>Araneomorphae</taxon>
        <taxon>Entelegynae</taxon>
        <taxon>Araneoidea</taxon>
        <taxon>Araneidae</taxon>
        <taxon>Caerostris</taxon>
    </lineage>
</organism>
<evidence type="ECO:0000313" key="2">
    <source>
        <dbReference type="Proteomes" id="UP001054945"/>
    </source>
</evidence>
<sequence length="106" mass="12720">MMVQTIHSNYMDFNPEYCLEQFRLQCQYDGANYPFKVENLTWLDSFGFSTRPFSIYPLRKKSFLLRNLSTLLKKLMGLESYFVAFRKLYPPRKCCVSHFYSPFPDL</sequence>
<dbReference type="AlphaFoldDB" id="A0AAV4MDU7"/>
<keyword evidence="2" id="KW-1185">Reference proteome</keyword>
<name>A0AAV4MDU7_CAEEX</name>